<evidence type="ECO:0000259" key="3">
    <source>
        <dbReference type="Pfam" id="PF13439"/>
    </source>
</evidence>
<evidence type="ECO:0000313" key="5">
    <source>
        <dbReference type="Proteomes" id="UP000218785"/>
    </source>
</evidence>
<accession>A0A1Z4MSC2</accession>
<dbReference type="GO" id="GO:0016757">
    <property type="term" value="F:glycosyltransferase activity"/>
    <property type="evidence" value="ECO:0007669"/>
    <property type="project" value="InterPro"/>
</dbReference>
<dbReference type="InterPro" id="IPR001296">
    <property type="entry name" value="Glyco_trans_1"/>
</dbReference>
<feature type="domain" description="Glycosyltransferase subfamily 4-like N-terminal" evidence="3">
    <location>
        <begin position="24"/>
        <end position="199"/>
    </location>
</feature>
<dbReference type="Gene3D" id="3.40.50.2000">
    <property type="entry name" value="Glycogen Phosphorylase B"/>
    <property type="match status" value="2"/>
</dbReference>
<dbReference type="PANTHER" id="PTHR46401:SF2">
    <property type="entry name" value="GLYCOSYLTRANSFERASE WBBK-RELATED"/>
    <property type="match status" value="1"/>
</dbReference>
<dbReference type="CDD" id="cd03809">
    <property type="entry name" value="GT4_MtfB-like"/>
    <property type="match status" value="1"/>
</dbReference>
<keyword evidence="1 4" id="KW-0808">Transferase</keyword>
<reference evidence="4 5" key="1">
    <citation type="submission" date="2017-06" db="EMBL/GenBank/DDBJ databases">
        <title>Genome sequencing of cyanobaciteial culture collection at National Institute for Environmental Studies (NIES).</title>
        <authorList>
            <person name="Hirose Y."/>
            <person name="Shimura Y."/>
            <person name="Fujisawa T."/>
            <person name="Nakamura Y."/>
            <person name="Kawachi M."/>
        </authorList>
    </citation>
    <scope>NUCLEOTIDE SEQUENCE [LARGE SCALE GENOMIC DNA]</scope>
    <source>
        <strain evidence="4 5">NIES-37</strain>
    </source>
</reference>
<protein>
    <submittedName>
        <fullName evidence="4">Mannosyl transferase</fullName>
    </submittedName>
</protein>
<dbReference type="Pfam" id="PF00534">
    <property type="entry name" value="Glycos_transf_1"/>
    <property type="match status" value="1"/>
</dbReference>
<keyword evidence="5" id="KW-1185">Reference proteome</keyword>
<dbReference type="EMBL" id="AP018248">
    <property type="protein sequence ID" value="BAY96339.1"/>
    <property type="molecule type" value="Genomic_DNA"/>
</dbReference>
<dbReference type="InterPro" id="IPR028098">
    <property type="entry name" value="Glyco_trans_4-like_N"/>
</dbReference>
<sequence length="537" mass="60370">MSEIQSSLRIAIDLTPLRVGGENGGAKVLVLTLIKQFQKLAPHHHFLLLTAPWNHSEIKQYETDNTECLLVSNLTENPKPNQSGLFSKLLQKIWNKISIKLIDSINQSTLLKKHNINLLFCPFSAPTYAEKGIPVVAIAYDLQHLDYKFFFTPQEQQHRTKFITELLRKSQKIICISDFTRQSFIKYFQAPSEKFAVIPISIHERLTKLNENIVKENLINLDLAERKYIFYPANYWPHKNHRMLLTAYGIYKKHLPDGFDLVFTGALEDEQNQLKAAAKVMGLSENVKFLGYLHEEALTSVWQGCECLVFPSLYEGFGIPVLEAMAFGKPVLSSNAASLPEVGGDAVIYFDPRKPDEIASCLLKISSNSLLIEELVNQGYQRLKLFDGQKMADEYLNIFETVALNHPTSIQTSISGIYDDGWSAPEFSISIEPGSPGRTLEILLETPAFFPATKARITLQTKGKKSCYTCIRAASQKIVWPVSSTGEEITVQILPSFQPSQINLNSDQRQLGVIVRDCRLKLADGESSSILALESVV</sequence>
<name>A0A1Z4MSC2_9CYAN</name>
<proteinExistence type="predicted"/>
<dbReference type="Pfam" id="PF13439">
    <property type="entry name" value="Glyco_transf_4"/>
    <property type="match status" value="1"/>
</dbReference>
<evidence type="ECO:0000259" key="2">
    <source>
        <dbReference type="Pfam" id="PF00534"/>
    </source>
</evidence>
<evidence type="ECO:0000313" key="4">
    <source>
        <dbReference type="EMBL" id="BAY96339.1"/>
    </source>
</evidence>
<organism evidence="4 5">
    <name type="scientific">Tolypothrix tenuis PCC 7101</name>
    <dbReference type="NCBI Taxonomy" id="231146"/>
    <lineage>
        <taxon>Bacteria</taxon>
        <taxon>Bacillati</taxon>
        <taxon>Cyanobacteriota</taxon>
        <taxon>Cyanophyceae</taxon>
        <taxon>Nostocales</taxon>
        <taxon>Tolypothrichaceae</taxon>
        <taxon>Tolypothrix</taxon>
    </lineage>
</organism>
<dbReference type="SUPFAM" id="SSF53756">
    <property type="entry name" value="UDP-Glycosyltransferase/glycogen phosphorylase"/>
    <property type="match status" value="1"/>
</dbReference>
<dbReference type="PANTHER" id="PTHR46401">
    <property type="entry name" value="GLYCOSYLTRANSFERASE WBBK-RELATED"/>
    <property type="match status" value="1"/>
</dbReference>
<dbReference type="AlphaFoldDB" id="A0A1Z4MSC2"/>
<dbReference type="Proteomes" id="UP000218785">
    <property type="component" value="Chromosome"/>
</dbReference>
<evidence type="ECO:0000256" key="1">
    <source>
        <dbReference type="ARBA" id="ARBA00022679"/>
    </source>
</evidence>
<dbReference type="RefSeq" id="WP_096573565.1">
    <property type="nucleotide sequence ID" value="NZ_CAWNJS010000001.1"/>
</dbReference>
<gene>
    <name evidence="4" type="ORF">NIES37_02710</name>
</gene>
<feature type="domain" description="Glycosyl transferase family 1" evidence="2">
    <location>
        <begin position="225"/>
        <end position="381"/>
    </location>
</feature>
<dbReference type="KEGG" id="ttq:NIES37_02710"/>